<evidence type="ECO:0008006" key="4">
    <source>
        <dbReference type="Google" id="ProtNLM"/>
    </source>
</evidence>
<dbReference type="RefSeq" id="WP_150851487.1">
    <property type="nucleotide sequence ID" value="NZ_CP175764.1"/>
</dbReference>
<gene>
    <name evidence="2" type="ORF">JDP02_11665</name>
</gene>
<proteinExistence type="predicted"/>
<keyword evidence="3" id="KW-1185">Reference proteome</keyword>
<organism evidence="2 3">
    <name type="scientific">Corynebacterium tuberculostearicum</name>
    <dbReference type="NCBI Taxonomy" id="38304"/>
    <lineage>
        <taxon>Bacteria</taxon>
        <taxon>Bacillati</taxon>
        <taxon>Actinomycetota</taxon>
        <taxon>Actinomycetes</taxon>
        <taxon>Mycobacteriales</taxon>
        <taxon>Corynebacteriaceae</taxon>
        <taxon>Corynebacterium</taxon>
    </lineage>
</organism>
<protein>
    <recommendedName>
        <fullName evidence="4">Secreted protein</fullName>
    </recommendedName>
</protein>
<keyword evidence="1" id="KW-0732">Signal</keyword>
<evidence type="ECO:0000313" key="2">
    <source>
        <dbReference type="EMBL" id="MBK3429149.1"/>
    </source>
</evidence>
<dbReference type="AlphaFoldDB" id="A0A8I1HTB0"/>
<reference evidence="2 3" key="1">
    <citation type="submission" date="2020-12" db="EMBL/GenBank/DDBJ databases">
        <title>Draft genome sequence of the commensal strain Corynebacterium tuberculostearicum MFP09/CIP 102622 isolated from human skin.</title>
        <authorList>
            <person name="Boukerb A.M."/>
            <person name="Janvier X."/>
            <person name="Feuilloley M.G.J."/>
            <person name="Groboillot A."/>
        </authorList>
    </citation>
    <scope>NUCLEOTIDE SEQUENCE [LARGE SCALE GENOMIC DNA]</scope>
    <source>
        <strain evidence="2 3">CIP 102622</strain>
    </source>
</reference>
<evidence type="ECO:0000256" key="1">
    <source>
        <dbReference type="SAM" id="SignalP"/>
    </source>
</evidence>
<name>A0A8I1HTB0_9CORY</name>
<feature type="chain" id="PRO_5034093897" description="Secreted protein" evidence="1">
    <location>
        <begin position="28"/>
        <end position="177"/>
    </location>
</feature>
<dbReference type="Proteomes" id="UP000603369">
    <property type="component" value="Unassembled WGS sequence"/>
</dbReference>
<dbReference type="EMBL" id="JAEHFL010000033">
    <property type="protein sequence ID" value="MBK3429149.1"/>
    <property type="molecule type" value="Genomic_DNA"/>
</dbReference>
<accession>A0A8I1HTB0</accession>
<evidence type="ECO:0000313" key="3">
    <source>
        <dbReference type="Proteomes" id="UP000603369"/>
    </source>
</evidence>
<comment type="caution">
    <text evidence="2">The sequence shown here is derived from an EMBL/GenBank/DDBJ whole genome shotgun (WGS) entry which is preliminary data.</text>
</comment>
<feature type="signal peptide" evidence="1">
    <location>
        <begin position="1"/>
        <end position="27"/>
    </location>
</feature>
<sequence>MMKFKKPLWGASLVVLTAFSAVPNAVASTEPTVRAAADSASESVTEESMQELISYVDSLPEDVVREKNDRDLASYIASHAPKEYFPPVTTYNAWECAGAITLIIAGTIVPISKAVKIAKLVRGLGGASKVGKAISEAGGIRKIVATKGASIKAESMKNGLLSLAAELTGIGTAQEKC</sequence>